<dbReference type="InterPro" id="IPR001173">
    <property type="entry name" value="Glyco_trans_2-like"/>
</dbReference>
<dbReference type="Gene3D" id="1.25.40.10">
    <property type="entry name" value="Tetratricopeptide repeat domain"/>
    <property type="match status" value="1"/>
</dbReference>
<keyword evidence="3" id="KW-1185">Reference proteome</keyword>
<keyword evidence="2" id="KW-0328">Glycosyltransferase</keyword>
<evidence type="ECO:0000313" key="2">
    <source>
        <dbReference type="EMBL" id="MFC2947374.1"/>
    </source>
</evidence>
<feature type="domain" description="Glycosyltransferase 2-like" evidence="1">
    <location>
        <begin position="5"/>
        <end position="135"/>
    </location>
</feature>
<dbReference type="Gene3D" id="3.90.550.10">
    <property type="entry name" value="Spore Coat Polysaccharide Biosynthesis Protein SpsA, Chain A"/>
    <property type="match status" value="1"/>
</dbReference>
<sequence>MITISLCMIVKDEEDTLPNCLDSIKDCVDEIVVVDTGSSDRTKEIAHQYTNHVHDFEWIDDFSAARNFSFKHATKDYILWLDADDILREEDRKKLINLKNKLDPSVNAVSMIYHYAFDEYGNVTLSFRRNRLVRRKAGFKWHDPVHEYIAVDGPIVHSDIVVTHKRIHHASGRNLAIYEKRLERGETFSARDLFYYANELRDHRQYEKAVDYYQKFLDREDGWVEDKISACDKLADCYYHLGETDRERETVFQSFLYDSPRAEFCCRLGYQFLNNQEYKKAAFWYELAASMEKPEKNMGFLLNDCWTWLPHLQLCICYYHLGEHKRAYEHNEVARKYRPNDRTILSNKEFFETNFPDDCR</sequence>
<dbReference type="InterPro" id="IPR011990">
    <property type="entry name" value="TPR-like_helical_dom_sf"/>
</dbReference>
<dbReference type="SUPFAM" id="SSF48452">
    <property type="entry name" value="TPR-like"/>
    <property type="match status" value="1"/>
</dbReference>
<evidence type="ECO:0000313" key="3">
    <source>
        <dbReference type="Proteomes" id="UP001595387"/>
    </source>
</evidence>
<gene>
    <name evidence="2" type="ORF">ACFODW_03210</name>
</gene>
<name>A0ABV7A3J6_9BACI</name>
<proteinExistence type="predicted"/>
<accession>A0ABV7A3J6</accession>
<keyword evidence="2" id="KW-0808">Transferase</keyword>
<dbReference type="SUPFAM" id="SSF53448">
    <property type="entry name" value="Nucleotide-diphospho-sugar transferases"/>
    <property type="match status" value="1"/>
</dbReference>
<comment type="caution">
    <text evidence="2">The sequence shown here is derived from an EMBL/GenBank/DDBJ whole genome shotgun (WGS) entry which is preliminary data.</text>
</comment>
<dbReference type="Pfam" id="PF00535">
    <property type="entry name" value="Glycos_transf_2"/>
    <property type="match status" value="1"/>
</dbReference>
<dbReference type="EC" id="2.4.-.-" evidence="2"/>
<organism evidence="2 3">
    <name type="scientific">Virgibacillus sediminis</name>
    <dbReference type="NCBI Taxonomy" id="202260"/>
    <lineage>
        <taxon>Bacteria</taxon>
        <taxon>Bacillati</taxon>
        <taxon>Bacillota</taxon>
        <taxon>Bacilli</taxon>
        <taxon>Bacillales</taxon>
        <taxon>Bacillaceae</taxon>
        <taxon>Virgibacillus</taxon>
    </lineage>
</organism>
<dbReference type="RefSeq" id="WP_390302894.1">
    <property type="nucleotide sequence ID" value="NZ_JBHRRZ010000005.1"/>
</dbReference>
<dbReference type="EMBL" id="JBHRRZ010000005">
    <property type="protein sequence ID" value="MFC2947374.1"/>
    <property type="molecule type" value="Genomic_DNA"/>
</dbReference>
<protein>
    <submittedName>
        <fullName evidence="2">Glycosyltransferase</fullName>
        <ecNumber evidence="2">2.4.-.-</ecNumber>
    </submittedName>
</protein>
<dbReference type="Proteomes" id="UP001595387">
    <property type="component" value="Unassembled WGS sequence"/>
</dbReference>
<dbReference type="CDD" id="cd02511">
    <property type="entry name" value="Beta4Glucosyltransferase"/>
    <property type="match status" value="1"/>
</dbReference>
<reference evidence="3" key="1">
    <citation type="journal article" date="2019" name="Int. J. Syst. Evol. Microbiol.">
        <title>The Global Catalogue of Microorganisms (GCM) 10K type strain sequencing project: providing services to taxonomists for standard genome sequencing and annotation.</title>
        <authorList>
            <consortium name="The Broad Institute Genomics Platform"/>
            <consortium name="The Broad Institute Genome Sequencing Center for Infectious Disease"/>
            <person name="Wu L."/>
            <person name="Ma J."/>
        </authorList>
    </citation>
    <scope>NUCLEOTIDE SEQUENCE [LARGE SCALE GENOMIC DNA]</scope>
    <source>
        <strain evidence="3">KCTC 13193</strain>
    </source>
</reference>
<dbReference type="PANTHER" id="PTHR43630">
    <property type="entry name" value="POLY-BETA-1,6-N-ACETYL-D-GLUCOSAMINE SYNTHASE"/>
    <property type="match status" value="1"/>
</dbReference>
<dbReference type="InterPro" id="IPR029044">
    <property type="entry name" value="Nucleotide-diphossugar_trans"/>
</dbReference>
<dbReference type="PANTHER" id="PTHR43630:SF2">
    <property type="entry name" value="GLYCOSYLTRANSFERASE"/>
    <property type="match status" value="1"/>
</dbReference>
<dbReference type="GO" id="GO:0016757">
    <property type="term" value="F:glycosyltransferase activity"/>
    <property type="evidence" value="ECO:0007669"/>
    <property type="project" value="UniProtKB-KW"/>
</dbReference>
<evidence type="ECO:0000259" key="1">
    <source>
        <dbReference type="Pfam" id="PF00535"/>
    </source>
</evidence>